<feature type="signal peptide" evidence="2">
    <location>
        <begin position="1"/>
        <end position="19"/>
    </location>
</feature>
<accession>A0A8K0WE18</accession>
<evidence type="ECO:0008006" key="5">
    <source>
        <dbReference type="Google" id="ProtNLM"/>
    </source>
</evidence>
<dbReference type="InterPro" id="IPR024079">
    <property type="entry name" value="MetalloPept_cat_dom_sf"/>
</dbReference>
<proteinExistence type="predicted"/>
<feature type="chain" id="PRO_5035465293" description="Metalloprotease" evidence="2">
    <location>
        <begin position="20"/>
        <end position="523"/>
    </location>
</feature>
<name>A0A8K0WE18_9HYPO</name>
<sequence>MFLSTLTFLILYGPLLCVATPYKHQSRDVDLKSPEDPDPANPILPLASEKSRPQVNPFAGGLSTAPSACDDLFNPSNKCQMALFVQDDGVVAFGGGSLKFQDKACSADHRMRLETAAWDAYTLSVVGSKNPETGDKIAVWRAYVGPDYSEQQDRMIANFKRVADFRHDKKFDIIISCMDPKGYCSRSVNDKPVAAYAWTYRGWLGDYHYIALCDIFFSLPDLEEKTEIIEDQLQRGDSKYAREAVWQKNMGQFFLHEMMHLHSVGDPHIIDEYVSDSGNGIRAYGPKYVHKLATLNLRSGGGATRASTNADTYAWLANCLYFFELTKYFPKPPNYKIRDIDSVGVGKGSVNQSPIMLNLGDFDQETATDDELEIRVDNELQGYGSSSDLEGTAACWKHDVSISVDTADSLIEGFCKEISSSDLVLVPASEVQGDDDDKKASKVRTPAIALPGRDEKLYFEVSFLDNSCSEGYPLSLGDNDKQKVERCKSRFRKIMDDCEGAETGLAAGGGYVDGCAKYSIELS</sequence>
<dbReference type="Gene3D" id="3.40.390.10">
    <property type="entry name" value="Collagenase (Catalytic Domain)"/>
    <property type="match status" value="1"/>
</dbReference>
<feature type="region of interest" description="Disordered" evidence="1">
    <location>
        <begin position="28"/>
        <end position="47"/>
    </location>
</feature>
<evidence type="ECO:0000313" key="3">
    <source>
        <dbReference type="EMBL" id="KAH7256053.1"/>
    </source>
</evidence>
<organism evidence="3 4">
    <name type="scientific">Fusarium tricinctum</name>
    <dbReference type="NCBI Taxonomy" id="61284"/>
    <lineage>
        <taxon>Eukaryota</taxon>
        <taxon>Fungi</taxon>
        <taxon>Dikarya</taxon>
        <taxon>Ascomycota</taxon>
        <taxon>Pezizomycotina</taxon>
        <taxon>Sordariomycetes</taxon>
        <taxon>Hypocreomycetidae</taxon>
        <taxon>Hypocreales</taxon>
        <taxon>Nectriaceae</taxon>
        <taxon>Fusarium</taxon>
        <taxon>Fusarium tricinctum species complex</taxon>
    </lineage>
</organism>
<dbReference type="EMBL" id="JAGPXF010000002">
    <property type="protein sequence ID" value="KAH7256053.1"/>
    <property type="molecule type" value="Genomic_DNA"/>
</dbReference>
<comment type="caution">
    <text evidence="3">The sequence shown here is derived from an EMBL/GenBank/DDBJ whole genome shotgun (WGS) entry which is preliminary data.</text>
</comment>
<dbReference type="Proteomes" id="UP000813427">
    <property type="component" value="Unassembled WGS sequence"/>
</dbReference>
<dbReference type="GO" id="GO:0008237">
    <property type="term" value="F:metallopeptidase activity"/>
    <property type="evidence" value="ECO:0007669"/>
    <property type="project" value="InterPro"/>
</dbReference>
<evidence type="ECO:0000256" key="1">
    <source>
        <dbReference type="SAM" id="MobiDB-lite"/>
    </source>
</evidence>
<evidence type="ECO:0000313" key="4">
    <source>
        <dbReference type="Proteomes" id="UP000813427"/>
    </source>
</evidence>
<keyword evidence="4" id="KW-1185">Reference proteome</keyword>
<evidence type="ECO:0000256" key="2">
    <source>
        <dbReference type="SAM" id="SignalP"/>
    </source>
</evidence>
<protein>
    <recommendedName>
        <fullName evidence="5">Metalloprotease</fullName>
    </recommendedName>
</protein>
<dbReference type="SUPFAM" id="SSF55486">
    <property type="entry name" value="Metalloproteases ('zincins'), catalytic domain"/>
    <property type="match status" value="1"/>
</dbReference>
<dbReference type="OrthoDB" id="1896086at2759"/>
<keyword evidence="2" id="KW-0732">Signal</keyword>
<gene>
    <name evidence="3" type="ORF">BKA59DRAFT_506966</name>
</gene>
<dbReference type="AlphaFoldDB" id="A0A8K0WE18"/>
<reference evidence="3" key="1">
    <citation type="journal article" date="2021" name="Nat. Commun.">
        <title>Genetic determinants of endophytism in the Arabidopsis root mycobiome.</title>
        <authorList>
            <person name="Mesny F."/>
            <person name="Miyauchi S."/>
            <person name="Thiergart T."/>
            <person name="Pickel B."/>
            <person name="Atanasova L."/>
            <person name="Karlsson M."/>
            <person name="Huettel B."/>
            <person name="Barry K.W."/>
            <person name="Haridas S."/>
            <person name="Chen C."/>
            <person name="Bauer D."/>
            <person name="Andreopoulos W."/>
            <person name="Pangilinan J."/>
            <person name="LaButti K."/>
            <person name="Riley R."/>
            <person name="Lipzen A."/>
            <person name="Clum A."/>
            <person name="Drula E."/>
            <person name="Henrissat B."/>
            <person name="Kohler A."/>
            <person name="Grigoriev I.V."/>
            <person name="Martin F.M."/>
            <person name="Hacquard S."/>
        </authorList>
    </citation>
    <scope>NUCLEOTIDE SEQUENCE</scope>
    <source>
        <strain evidence="3">MPI-SDFR-AT-0068</strain>
    </source>
</reference>